<evidence type="ECO:0000256" key="3">
    <source>
        <dbReference type="ARBA" id="ARBA00022741"/>
    </source>
</evidence>
<dbReference type="PANTHER" id="PTHR43335:SF4">
    <property type="entry name" value="ABC TRANSPORTER, ATP-BINDING PROTEIN"/>
    <property type="match status" value="1"/>
</dbReference>
<evidence type="ECO:0000313" key="7">
    <source>
        <dbReference type="Proteomes" id="UP000239210"/>
    </source>
</evidence>
<dbReference type="InterPro" id="IPR003439">
    <property type="entry name" value="ABC_transporter-like_ATP-bd"/>
</dbReference>
<evidence type="ECO:0000259" key="5">
    <source>
        <dbReference type="PROSITE" id="PS50893"/>
    </source>
</evidence>
<dbReference type="AlphaFoldDB" id="A0A2T0TTG1"/>
<dbReference type="InterPro" id="IPR017871">
    <property type="entry name" value="ABC_transporter-like_CS"/>
</dbReference>
<keyword evidence="3" id="KW-0547">Nucleotide-binding</keyword>
<sequence length="316" mass="33148">MIEIRGLTKVYGRTTAVDDLTVTVRPGVVTGFLGPNGAGKSTTMRAVVGLDRPTSGEVLVDGRRYADHPAPLHQVGALLDAGAVHPGRSARNHLRALAATNGIGHRRVDEVLELVGLSEVAGRRVGGFSLGMSQRLGIAATLLGDPAVILLDEPVNGLDPDGIRWIRGLLRALAAEGRTVFVSSHLMSEMALTADHLVLLGRGRLLADVSMQQMTATATGRVTVRTPQPEELTRLLVVAGAVVSRPEPDVLTVTGTTAEEIAGTALAARILLTELVPVHASLEEAYLAMTADDVQYRSTTPATPATDPTAPRRAAA</sequence>
<dbReference type="PANTHER" id="PTHR43335">
    <property type="entry name" value="ABC TRANSPORTER, ATP-BINDING PROTEIN"/>
    <property type="match status" value="1"/>
</dbReference>
<keyword evidence="4 6" id="KW-0067">ATP-binding</keyword>
<protein>
    <submittedName>
        <fullName evidence="6">ABC-2 type transport system ATP-binding protein</fullName>
    </submittedName>
</protein>
<keyword evidence="7" id="KW-1185">Reference proteome</keyword>
<keyword evidence="2" id="KW-0813">Transport</keyword>
<dbReference type="SUPFAM" id="SSF52540">
    <property type="entry name" value="P-loop containing nucleoside triphosphate hydrolases"/>
    <property type="match status" value="1"/>
</dbReference>
<dbReference type="GO" id="GO:0005524">
    <property type="term" value="F:ATP binding"/>
    <property type="evidence" value="ECO:0007669"/>
    <property type="project" value="UniProtKB-KW"/>
</dbReference>
<comment type="similarity">
    <text evidence="1">Belongs to the ABC transporter superfamily.</text>
</comment>
<dbReference type="SMART" id="SM00382">
    <property type="entry name" value="AAA"/>
    <property type="match status" value="1"/>
</dbReference>
<dbReference type="Pfam" id="PF00005">
    <property type="entry name" value="ABC_tran"/>
    <property type="match status" value="1"/>
</dbReference>
<comment type="caution">
    <text evidence="6">The sequence shown here is derived from an EMBL/GenBank/DDBJ whole genome shotgun (WGS) entry which is preliminary data.</text>
</comment>
<dbReference type="InterPro" id="IPR027417">
    <property type="entry name" value="P-loop_NTPase"/>
</dbReference>
<organism evidence="6 7">
    <name type="scientific">Geodermatophilus tzadiensis</name>
    <dbReference type="NCBI Taxonomy" id="1137988"/>
    <lineage>
        <taxon>Bacteria</taxon>
        <taxon>Bacillati</taxon>
        <taxon>Actinomycetota</taxon>
        <taxon>Actinomycetes</taxon>
        <taxon>Geodermatophilales</taxon>
        <taxon>Geodermatophilaceae</taxon>
        <taxon>Geodermatophilus</taxon>
    </lineage>
</organism>
<feature type="domain" description="ABC transporter" evidence="5">
    <location>
        <begin position="2"/>
        <end position="227"/>
    </location>
</feature>
<evidence type="ECO:0000256" key="4">
    <source>
        <dbReference type="ARBA" id="ARBA00022840"/>
    </source>
</evidence>
<dbReference type="OrthoDB" id="9804819at2"/>
<evidence type="ECO:0000256" key="2">
    <source>
        <dbReference type="ARBA" id="ARBA00022448"/>
    </source>
</evidence>
<accession>A0A2T0TTG1</accession>
<dbReference type="PROSITE" id="PS50893">
    <property type="entry name" value="ABC_TRANSPORTER_2"/>
    <property type="match status" value="1"/>
</dbReference>
<reference evidence="6 7" key="1">
    <citation type="submission" date="2018-03" db="EMBL/GenBank/DDBJ databases">
        <title>Genomic Encyclopedia of Archaeal and Bacterial Type Strains, Phase II (KMG-II): from individual species to whole genera.</title>
        <authorList>
            <person name="Goeker M."/>
        </authorList>
    </citation>
    <scope>NUCLEOTIDE SEQUENCE [LARGE SCALE GENOMIC DNA]</scope>
    <source>
        <strain evidence="6 7">DSM 45416</strain>
    </source>
</reference>
<dbReference type="EMBL" id="PVTG01000007">
    <property type="protein sequence ID" value="PRY48984.1"/>
    <property type="molecule type" value="Genomic_DNA"/>
</dbReference>
<evidence type="ECO:0000256" key="1">
    <source>
        <dbReference type="ARBA" id="ARBA00005417"/>
    </source>
</evidence>
<name>A0A2T0TTG1_9ACTN</name>
<dbReference type="InterPro" id="IPR003593">
    <property type="entry name" value="AAA+_ATPase"/>
</dbReference>
<dbReference type="Proteomes" id="UP000239210">
    <property type="component" value="Unassembled WGS sequence"/>
</dbReference>
<dbReference type="PROSITE" id="PS00211">
    <property type="entry name" value="ABC_TRANSPORTER_1"/>
    <property type="match status" value="1"/>
</dbReference>
<proteinExistence type="inferred from homology"/>
<dbReference type="Gene3D" id="3.40.50.300">
    <property type="entry name" value="P-loop containing nucleotide triphosphate hydrolases"/>
    <property type="match status" value="1"/>
</dbReference>
<dbReference type="GO" id="GO:0016887">
    <property type="term" value="F:ATP hydrolysis activity"/>
    <property type="evidence" value="ECO:0007669"/>
    <property type="project" value="InterPro"/>
</dbReference>
<evidence type="ECO:0000313" key="6">
    <source>
        <dbReference type="EMBL" id="PRY48984.1"/>
    </source>
</evidence>
<gene>
    <name evidence="6" type="ORF">LY71_10766</name>
</gene>
<dbReference type="RefSeq" id="WP_106277347.1">
    <property type="nucleotide sequence ID" value="NZ_PVTG01000007.1"/>
</dbReference>